<dbReference type="AlphaFoldDB" id="Q0RV50"/>
<dbReference type="RefSeq" id="WP_011600463.1">
    <property type="nucleotide sequence ID" value="NC_008271.1"/>
</dbReference>
<proteinExistence type="predicted"/>
<dbReference type="KEGG" id="rha:RHA1_ro11189"/>
<keyword evidence="1" id="KW-0614">Plasmid</keyword>
<dbReference type="OrthoDB" id="512901at2"/>
<dbReference type="eggNOG" id="ENOG50313MI">
    <property type="taxonomic scope" value="Bacteria"/>
</dbReference>
<dbReference type="PATRIC" id="fig|101510.16.peg.9008"/>
<name>Q0RV50_RHOJR</name>
<sequence>MSFTVHDTANVAKILAEILGGTVEVPARPPYGPQSLFVCLWDEHGTLIELAPTGSAWVPNDKALPIETKLDDLVQQHDYLHSFWDAAVSFDRIREICEEQGWRYYITDQKIKIAVVWIENHRYIEFCPKEHVPAYLEIYGTAGKDKYQDYVASRVAAIKATQAAQLNKP</sequence>
<accession>Q0RV50</accession>
<protein>
    <submittedName>
        <fullName evidence="1">Uncharacterized protein</fullName>
    </submittedName>
</protein>
<reference evidence="2" key="1">
    <citation type="journal article" date="2006" name="Proc. Natl. Acad. Sci. U.S.A.">
        <title>The complete genome of Rhodococcus sp. RHA1 provides insights into a catabolic powerhouse.</title>
        <authorList>
            <person name="McLeod M.P."/>
            <person name="Warren R.L."/>
            <person name="Hsiao W.W.L."/>
            <person name="Araki N."/>
            <person name="Myhre M."/>
            <person name="Fernandes C."/>
            <person name="Miyazawa D."/>
            <person name="Wong W."/>
            <person name="Lillquist A.L."/>
            <person name="Wang D."/>
            <person name="Dosanjh M."/>
            <person name="Hara H."/>
            <person name="Petrescu A."/>
            <person name="Morin R.D."/>
            <person name="Yang G."/>
            <person name="Stott J.M."/>
            <person name="Schein J.E."/>
            <person name="Shin H."/>
            <person name="Smailus D."/>
            <person name="Siddiqui A.S."/>
            <person name="Marra M.A."/>
            <person name="Jones S.J.M."/>
            <person name="Holt R."/>
            <person name="Brinkman F.S.L."/>
            <person name="Miyauchi K."/>
            <person name="Fukuda M."/>
            <person name="Davies J.E."/>
            <person name="Mohn W.W."/>
            <person name="Eltis L.D."/>
        </authorList>
    </citation>
    <scope>NUCLEOTIDE SEQUENCE [LARGE SCALE GENOMIC DNA]</scope>
    <source>
        <strain evidence="2">RHA1</strain>
    </source>
</reference>
<dbReference type="Proteomes" id="UP000008710">
    <property type="component" value="Plasmid pRHL3"/>
</dbReference>
<dbReference type="HOGENOM" id="CLU_114050_0_0_11"/>
<evidence type="ECO:0000313" key="1">
    <source>
        <dbReference type="EMBL" id="ABH00836.1"/>
    </source>
</evidence>
<evidence type="ECO:0000313" key="2">
    <source>
        <dbReference type="Proteomes" id="UP000008710"/>
    </source>
</evidence>
<organism evidence="1 2">
    <name type="scientific">Rhodococcus jostii (strain RHA1)</name>
    <dbReference type="NCBI Taxonomy" id="101510"/>
    <lineage>
        <taxon>Bacteria</taxon>
        <taxon>Bacillati</taxon>
        <taxon>Actinomycetota</taxon>
        <taxon>Actinomycetes</taxon>
        <taxon>Mycobacteriales</taxon>
        <taxon>Nocardiaceae</taxon>
        <taxon>Rhodococcus</taxon>
    </lineage>
</organism>
<dbReference type="EMBL" id="CP000434">
    <property type="protein sequence ID" value="ABH00836.1"/>
    <property type="molecule type" value="Genomic_DNA"/>
</dbReference>
<geneLocation type="plasmid" evidence="1 2">
    <name>pRHL3</name>
</geneLocation>
<gene>
    <name evidence="1" type="ordered locus">RHA1_ro11189</name>
</gene>